<keyword evidence="4" id="KW-0808">Transferase</keyword>
<dbReference type="EMBL" id="QMFB01000002">
    <property type="protein sequence ID" value="RAV22486.1"/>
    <property type="molecule type" value="Genomic_DNA"/>
</dbReference>
<feature type="transmembrane region" description="Helical" evidence="7">
    <location>
        <begin position="145"/>
        <end position="164"/>
    </location>
</feature>
<keyword evidence="2" id="KW-1003">Cell membrane</keyword>
<dbReference type="Gene3D" id="3.30.565.10">
    <property type="entry name" value="Histidine kinase-like ATPase, C-terminal domain"/>
    <property type="match status" value="1"/>
</dbReference>
<organism evidence="9 10">
    <name type="scientific">Paenibacillus contaminans</name>
    <dbReference type="NCBI Taxonomy" id="450362"/>
    <lineage>
        <taxon>Bacteria</taxon>
        <taxon>Bacillati</taxon>
        <taxon>Bacillota</taxon>
        <taxon>Bacilli</taxon>
        <taxon>Bacillales</taxon>
        <taxon>Paenibacillaceae</taxon>
        <taxon>Paenibacillus</taxon>
    </lineage>
</organism>
<dbReference type="OrthoDB" id="9776552at2"/>
<evidence type="ECO:0000256" key="1">
    <source>
        <dbReference type="ARBA" id="ARBA00004651"/>
    </source>
</evidence>
<dbReference type="GO" id="GO:0000155">
    <property type="term" value="F:phosphorelay sensor kinase activity"/>
    <property type="evidence" value="ECO:0007669"/>
    <property type="project" value="InterPro"/>
</dbReference>
<dbReference type="InterPro" id="IPR003594">
    <property type="entry name" value="HATPase_dom"/>
</dbReference>
<dbReference type="InterPro" id="IPR010559">
    <property type="entry name" value="Sig_transdc_His_kin_internal"/>
</dbReference>
<reference evidence="9 10" key="1">
    <citation type="journal article" date="2009" name="Int. J. Syst. Evol. Microbiol.">
        <title>Paenibacillus contaminans sp. nov., isolated from a contaminated laboratory plate.</title>
        <authorList>
            <person name="Chou J.H."/>
            <person name="Lee J.H."/>
            <person name="Lin M.C."/>
            <person name="Chang P.S."/>
            <person name="Arun A.B."/>
            <person name="Young C.C."/>
            <person name="Chen W.M."/>
        </authorList>
    </citation>
    <scope>NUCLEOTIDE SEQUENCE [LARGE SCALE GENOMIC DNA]</scope>
    <source>
        <strain evidence="9 10">CKOBP-6</strain>
    </source>
</reference>
<dbReference type="InterPro" id="IPR036890">
    <property type="entry name" value="HATPase_C_sf"/>
</dbReference>
<evidence type="ECO:0000256" key="4">
    <source>
        <dbReference type="ARBA" id="ARBA00022679"/>
    </source>
</evidence>
<dbReference type="AlphaFoldDB" id="A0A329MT04"/>
<dbReference type="RefSeq" id="WP_113029892.1">
    <property type="nucleotide sequence ID" value="NZ_QMFB01000002.1"/>
</dbReference>
<protein>
    <recommendedName>
        <fullName evidence="8">HAMP domain-containing protein</fullName>
    </recommendedName>
</protein>
<dbReference type="Gene3D" id="6.10.340.10">
    <property type="match status" value="1"/>
</dbReference>
<dbReference type="InterPro" id="IPR050640">
    <property type="entry name" value="Bact_2-comp_sensor_kinase"/>
</dbReference>
<evidence type="ECO:0000256" key="6">
    <source>
        <dbReference type="ARBA" id="ARBA00023136"/>
    </source>
</evidence>
<keyword evidence="5" id="KW-0418">Kinase</keyword>
<evidence type="ECO:0000256" key="5">
    <source>
        <dbReference type="ARBA" id="ARBA00022777"/>
    </source>
</evidence>
<dbReference type="SUPFAM" id="SSF158472">
    <property type="entry name" value="HAMP domain-like"/>
    <property type="match status" value="1"/>
</dbReference>
<evidence type="ECO:0000313" key="10">
    <source>
        <dbReference type="Proteomes" id="UP000250369"/>
    </source>
</evidence>
<evidence type="ECO:0000256" key="2">
    <source>
        <dbReference type="ARBA" id="ARBA00022475"/>
    </source>
</evidence>
<evidence type="ECO:0000259" key="8">
    <source>
        <dbReference type="PROSITE" id="PS50885"/>
    </source>
</evidence>
<feature type="transmembrane region" description="Helical" evidence="7">
    <location>
        <begin position="12"/>
        <end position="34"/>
    </location>
</feature>
<comment type="caution">
    <text evidence="9">The sequence shown here is derived from an EMBL/GenBank/DDBJ whole genome shotgun (WGS) entry which is preliminary data.</text>
</comment>
<keyword evidence="7" id="KW-0812">Transmembrane</keyword>
<dbReference type="CDD" id="cd06225">
    <property type="entry name" value="HAMP"/>
    <property type="match status" value="1"/>
</dbReference>
<dbReference type="SMART" id="SM00304">
    <property type="entry name" value="HAMP"/>
    <property type="match status" value="1"/>
</dbReference>
<comment type="subcellular location">
    <subcellularLocation>
        <location evidence="1">Cell membrane</location>
        <topology evidence="1">Multi-pass membrane protein</topology>
    </subcellularLocation>
</comment>
<dbReference type="SUPFAM" id="SSF55874">
    <property type="entry name" value="ATPase domain of HSP90 chaperone/DNA topoisomerase II/histidine kinase"/>
    <property type="match status" value="1"/>
</dbReference>
<dbReference type="Pfam" id="PF06580">
    <property type="entry name" value="His_kinase"/>
    <property type="match status" value="1"/>
</dbReference>
<dbReference type="Pfam" id="PF02518">
    <property type="entry name" value="HATPase_c"/>
    <property type="match status" value="1"/>
</dbReference>
<dbReference type="Gene3D" id="3.30.450.20">
    <property type="entry name" value="PAS domain"/>
    <property type="match status" value="1"/>
</dbReference>
<dbReference type="PANTHER" id="PTHR34220:SF7">
    <property type="entry name" value="SENSOR HISTIDINE KINASE YPDA"/>
    <property type="match status" value="1"/>
</dbReference>
<dbReference type="Proteomes" id="UP000250369">
    <property type="component" value="Unassembled WGS sequence"/>
</dbReference>
<dbReference type="PANTHER" id="PTHR34220">
    <property type="entry name" value="SENSOR HISTIDINE KINASE YPDA"/>
    <property type="match status" value="1"/>
</dbReference>
<evidence type="ECO:0000256" key="7">
    <source>
        <dbReference type="SAM" id="Phobius"/>
    </source>
</evidence>
<name>A0A329MT04_9BACL</name>
<evidence type="ECO:0000256" key="3">
    <source>
        <dbReference type="ARBA" id="ARBA00022553"/>
    </source>
</evidence>
<dbReference type="Pfam" id="PF00672">
    <property type="entry name" value="HAMP"/>
    <property type="match status" value="1"/>
</dbReference>
<gene>
    <name evidence="9" type="ORF">DQG23_05990</name>
</gene>
<sequence>MGTKIFRSIRGKLTLILLLFIFLPWMLLGILLLFTDYTGNPLGVFLANGSVPEARAIMNQADANPDMKAYLVDREGNIVYGAEQRYSLTKKMGSILDFLEGAKNDAGADNDELVVSIPLKDYGWKLVSVIPVRTVLNELSFIKKVAIGILACGLVCCILFYFIVKRMMNPIFLLRRKMKRFESGDMNVAVNIGTKDEFSELGDSFNHMVGQIKQLIDREYASKIRWKEAEYRALQSQINPHFIANTLESISMHALMKDDMDTARMINQLGLFFKKMVYTQAEWIRIDDEMAMIRDYFRLYEIRFRNRFHLDIQVDESLLDRKIPSFILQPLVENALFHGMEKKEGPGRLHISLTLVLGERLYIVVEDDGVGIPEQRLRQLTNDIKQTDGQTPLHEENQTHSIALKNIYRRLLLLFAERLEYRIESSVGAGTAITLGFPLPTETGKGDSYVHRDDRR</sequence>
<feature type="domain" description="HAMP" evidence="8">
    <location>
        <begin position="165"/>
        <end position="217"/>
    </location>
</feature>
<evidence type="ECO:0000313" key="9">
    <source>
        <dbReference type="EMBL" id="RAV22486.1"/>
    </source>
</evidence>
<keyword evidence="6 7" id="KW-0472">Membrane</keyword>
<keyword evidence="10" id="KW-1185">Reference proteome</keyword>
<proteinExistence type="predicted"/>
<keyword evidence="3" id="KW-0597">Phosphoprotein</keyword>
<keyword evidence="7" id="KW-1133">Transmembrane helix</keyword>
<accession>A0A329MT04</accession>
<dbReference type="PROSITE" id="PS50885">
    <property type="entry name" value="HAMP"/>
    <property type="match status" value="1"/>
</dbReference>
<dbReference type="GO" id="GO:0005886">
    <property type="term" value="C:plasma membrane"/>
    <property type="evidence" value="ECO:0007669"/>
    <property type="project" value="UniProtKB-SubCell"/>
</dbReference>
<dbReference type="InterPro" id="IPR003660">
    <property type="entry name" value="HAMP_dom"/>
</dbReference>